<protein>
    <submittedName>
        <fullName evidence="14">Uncharacterized protein</fullName>
    </submittedName>
</protein>
<dbReference type="Pfam" id="PF20266">
    <property type="entry name" value="Mab-21_C"/>
    <property type="match status" value="1"/>
</dbReference>
<keyword evidence="7" id="KW-0547">Nucleotide-binding</keyword>
<dbReference type="PANTHER" id="PTHR10656">
    <property type="entry name" value="CELL FATE DETERMINING PROTEIN MAB21-RELATED"/>
    <property type="match status" value="1"/>
</dbReference>
<dbReference type="Gene3D" id="3.30.460.90">
    <property type="match status" value="1"/>
</dbReference>
<sequence length="359" mass="42813">MKDVDKYYNRYSSTVQFAGSHYDRLRIKKPDEFDMDVVIGLPLSIRHNPFNIDDSDFIIEPKDAGYVHLKMGKQFKNLPMRDSLDWDINKTAFKWKDENDYLLRSKFTDWFKGVVVRALNTFDRNVFSQPIYVVNGVVYTIDRSESGPAITIKIKNRNFQMDVDLVPALKFPEDRWPVGPDYRNIPHNCKKDYWMVVPKPNKNGQCDVSKSRSWRIAMHYQERELMYNTNHLRQSIRLLKKLRDSQGMEKIASYYIKTLAFWEIERINDISYWNKNPAELFKLMVKIFHKAMVDGNIPYYWNRHNNLIEGINRQLLISYAARLKNLMDVLEVPSQYKKVARFLLTQAEFEDYNKRFLKD</sequence>
<evidence type="ECO:0000256" key="2">
    <source>
        <dbReference type="ARBA" id="ARBA00001946"/>
    </source>
</evidence>
<evidence type="ECO:0000256" key="9">
    <source>
        <dbReference type="ARBA" id="ARBA00022842"/>
    </source>
</evidence>
<organism evidence="14 15">
    <name type="scientific">Diatraea saccharalis</name>
    <name type="common">sugarcane borer</name>
    <dbReference type="NCBI Taxonomy" id="40085"/>
    <lineage>
        <taxon>Eukaryota</taxon>
        <taxon>Metazoa</taxon>
        <taxon>Ecdysozoa</taxon>
        <taxon>Arthropoda</taxon>
        <taxon>Hexapoda</taxon>
        <taxon>Insecta</taxon>
        <taxon>Pterygota</taxon>
        <taxon>Neoptera</taxon>
        <taxon>Endopterygota</taxon>
        <taxon>Lepidoptera</taxon>
        <taxon>Glossata</taxon>
        <taxon>Ditrysia</taxon>
        <taxon>Pyraloidea</taxon>
        <taxon>Crambidae</taxon>
        <taxon>Crambinae</taxon>
        <taxon>Diatraea</taxon>
    </lineage>
</organism>
<evidence type="ECO:0000256" key="3">
    <source>
        <dbReference type="ARBA" id="ARBA00008307"/>
    </source>
</evidence>
<keyword evidence="6" id="KW-0479">Metal-binding</keyword>
<dbReference type="GO" id="GO:0016779">
    <property type="term" value="F:nucleotidyltransferase activity"/>
    <property type="evidence" value="ECO:0007669"/>
    <property type="project" value="UniProtKB-KW"/>
</dbReference>
<dbReference type="GO" id="GO:0005524">
    <property type="term" value="F:ATP binding"/>
    <property type="evidence" value="ECO:0007669"/>
    <property type="project" value="UniProtKB-KW"/>
</dbReference>
<keyword evidence="11" id="KW-0464">Manganese</keyword>
<evidence type="ECO:0000256" key="10">
    <source>
        <dbReference type="ARBA" id="ARBA00023134"/>
    </source>
</evidence>
<dbReference type="AlphaFoldDB" id="A0A9P0C3Y2"/>
<dbReference type="Proteomes" id="UP001153714">
    <property type="component" value="Chromosome 13"/>
</dbReference>
<dbReference type="GO" id="GO:0005525">
    <property type="term" value="F:GTP binding"/>
    <property type="evidence" value="ECO:0007669"/>
    <property type="project" value="UniProtKB-KW"/>
</dbReference>
<name>A0A9P0C3Y2_9NEOP</name>
<evidence type="ECO:0000256" key="4">
    <source>
        <dbReference type="ARBA" id="ARBA00022679"/>
    </source>
</evidence>
<comment type="cofactor">
    <cofactor evidence="1">
        <name>Mn(2+)</name>
        <dbReference type="ChEBI" id="CHEBI:29035"/>
    </cofactor>
</comment>
<keyword evidence="4" id="KW-0808">Transferase</keyword>
<dbReference type="InterPro" id="IPR046903">
    <property type="entry name" value="Mab-21-like_nuc_Trfase"/>
</dbReference>
<evidence type="ECO:0000313" key="15">
    <source>
        <dbReference type="Proteomes" id="UP001153714"/>
    </source>
</evidence>
<dbReference type="SMART" id="SM01265">
    <property type="entry name" value="Mab-21"/>
    <property type="match status" value="1"/>
</dbReference>
<accession>A0A9P0C3Y2</accession>
<keyword evidence="5" id="KW-0548">Nucleotidyltransferase</keyword>
<feature type="domain" description="Mab-21-like nucleotidyltransferase" evidence="12">
    <location>
        <begin position="21"/>
        <end position="228"/>
    </location>
</feature>
<keyword evidence="10" id="KW-0342">GTP-binding</keyword>
<evidence type="ECO:0000259" key="13">
    <source>
        <dbReference type="Pfam" id="PF20266"/>
    </source>
</evidence>
<dbReference type="InterPro" id="IPR024810">
    <property type="entry name" value="MAB21L/cGLR"/>
</dbReference>
<dbReference type="Gene3D" id="1.10.1410.40">
    <property type="match status" value="1"/>
</dbReference>
<dbReference type="EMBL" id="OU893344">
    <property type="protein sequence ID" value="CAH0749928.1"/>
    <property type="molecule type" value="Genomic_DNA"/>
</dbReference>
<comment type="similarity">
    <text evidence="3">Belongs to the mab-21 family.</text>
</comment>
<reference evidence="14" key="1">
    <citation type="submission" date="2021-12" db="EMBL/GenBank/DDBJ databases">
        <authorList>
            <person name="King R."/>
        </authorList>
    </citation>
    <scope>NUCLEOTIDE SEQUENCE</scope>
</reference>
<gene>
    <name evidence="14" type="ORF">DIATSA_LOCUS3333</name>
</gene>
<proteinExistence type="inferred from homology"/>
<evidence type="ECO:0000256" key="8">
    <source>
        <dbReference type="ARBA" id="ARBA00022840"/>
    </source>
</evidence>
<evidence type="ECO:0000256" key="1">
    <source>
        <dbReference type="ARBA" id="ARBA00001936"/>
    </source>
</evidence>
<reference evidence="14" key="2">
    <citation type="submission" date="2022-10" db="EMBL/GenBank/DDBJ databases">
        <authorList>
            <consortium name="ENA_rothamsted_submissions"/>
            <consortium name="culmorum"/>
            <person name="King R."/>
        </authorList>
    </citation>
    <scope>NUCLEOTIDE SEQUENCE</scope>
</reference>
<keyword evidence="9" id="KW-0460">Magnesium</keyword>
<keyword evidence="8" id="KW-0067">ATP-binding</keyword>
<evidence type="ECO:0000313" key="14">
    <source>
        <dbReference type="EMBL" id="CAH0749928.1"/>
    </source>
</evidence>
<dbReference type="OrthoDB" id="6054650at2759"/>
<evidence type="ECO:0000259" key="12">
    <source>
        <dbReference type="Pfam" id="PF03281"/>
    </source>
</evidence>
<dbReference type="PANTHER" id="PTHR10656:SF42">
    <property type="entry name" value="CYCLIC GMP-AMP SYNTHASE-LIKE PROTEIN-RELATED"/>
    <property type="match status" value="1"/>
</dbReference>
<evidence type="ECO:0000256" key="6">
    <source>
        <dbReference type="ARBA" id="ARBA00022723"/>
    </source>
</evidence>
<evidence type="ECO:0000256" key="5">
    <source>
        <dbReference type="ARBA" id="ARBA00022695"/>
    </source>
</evidence>
<evidence type="ECO:0000256" key="7">
    <source>
        <dbReference type="ARBA" id="ARBA00022741"/>
    </source>
</evidence>
<evidence type="ECO:0000256" key="11">
    <source>
        <dbReference type="ARBA" id="ARBA00023211"/>
    </source>
</evidence>
<comment type="cofactor">
    <cofactor evidence="2">
        <name>Mg(2+)</name>
        <dbReference type="ChEBI" id="CHEBI:18420"/>
    </cofactor>
</comment>
<feature type="domain" description="Mab-21-like HhH/H2TH-like" evidence="13">
    <location>
        <begin position="232"/>
        <end position="323"/>
    </location>
</feature>
<dbReference type="Pfam" id="PF03281">
    <property type="entry name" value="Mab-21"/>
    <property type="match status" value="1"/>
</dbReference>
<keyword evidence="15" id="KW-1185">Reference proteome</keyword>
<dbReference type="InterPro" id="IPR046906">
    <property type="entry name" value="Mab-21_HhH/H2TH-like"/>
</dbReference>
<dbReference type="GO" id="GO:0046872">
    <property type="term" value="F:metal ion binding"/>
    <property type="evidence" value="ECO:0007669"/>
    <property type="project" value="UniProtKB-KW"/>
</dbReference>